<keyword evidence="1" id="KW-0472">Membrane</keyword>
<evidence type="ECO:0000256" key="1">
    <source>
        <dbReference type="SAM" id="Phobius"/>
    </source>
</evidence>
<dbReference type="RefSeq" id="WP_075066231.1">
    <property type="nucleotide sequence ID" value="NZ_LKAJ02000001.1"/>
</dbReference>
<dbReference type="EMBL" id="LKAJ02000001">
    <property type="protein sequence ID" value="MCS5710999.1"/>
    <property type="molecule type" value="Genomic_DNA"/>
</dbReference>
<keyword evidence="4" id="KW-1185">Reference proteome</keyword>
<reference evidence="2" key="1">
    <citation type="submission" date="2015-09" db="EMBL/GenBank/DDBJ databases">
        <title>Draft Genome Sequences of Two Novel Amoeba-resistant Intranuclear Bacteria, Candidatus Berkiella cookevillensis and Candidatus Berkiella aquae.</title>
        <authorList>
            <person name="Mehari Y.T."/>
            <person name="Arivett B.A."/>
            <person name="Farone A.L."/>
            <person name="Gunderson J.H."/>
            <person name="Farone M.B."/>
        </authorList>
    </citation>
    <scope>NUCLEOTIDE SEQUENCE [LARGE SCALE GENOMIC DNA]</scope>
    <source>
        <strain evidence="2">HT99</strain>
    </source>
</reference>
<evidence type="ECO:0000313" key="4">
    <source>
        <dbReference type="Proteomes" id="UP000051497"/>
    </source>
</evidence>
<evidence type="ECO:0000313" key="2">
    <source>
        <dbReference type="EMBL" id="KRG21431.1"/>
    </source>
</evidence>
<gene>
    <name evidence="3" type="ORF">HT99x_006115</name>
    <name evidence="2" type="ORF">HT99x_01607</name>
</gene>
<dbReference type="STRING" id="295108.HT99x_01607"/>
<proteinExistence type="predicted"/>
<evidence type="ECO:0000313" key="3">
    <source>
        <dbReference type="EMBL" id="MCS5710999.1"/>
    </source>
</evidence>
<dbReference type="PIRSF" id="PIRSF007580">
    <property type="entry name" value="UCP07580"/>
    <property type="match status" value="1"/>
</dbReference>
<dbReference type="OrthoDB" id="4760165at2"/>
<name>A0A0Q9YXI1_9GAMM</name>
<comment type="caution">
    <text evidence="2">The sequence shown here is derived from an EMBL/GenBank/DDBJ whole genome shotgun (WGS) entry which is preliminary data.</text>
</comment>
<sequence length="286" mass="33453">MDDEIVTRRLRFLIEKELPRYWNDNCPVKTHMLNAIAILAPAFERLAITSVLPYKNHPVSASLKTQLAGFIGQESAHGSEFIRFNQILKHQGYDTKKLQTANVRNFKWLSRKLSPKMHLSLTLAAEHLTAIISDLLLREPEWLANATPSVAALWRWHAIEEIEHKAVVYDLYQQIGGGYFKRIAGMWLVTQMLGSILIANFFHLIIKDKLLFKWSFWKNLWHLCWGKPGFLRKLFRPYFAYYLPRFHPWQQNNLAMLNEWKKLLTNTDVLEEMVGALQKTTVIAEH</sequence>
<reference evidence="3" key="2">
    <citation type="journal article" date="2016" name="Genome Announc.">
        <title>Draft Genome Sequences of Two Novel Amoeba-Resistant Intranuclear Bacteria, 'Candidatus Berkiella cookevillensis' and 'Candidatus Berkiella aquae'.</title>
        <authorList>
            <person name="Mehari Y.T."/>
            <person name="Arivett B.A."/>
            <person name="Farone A.L."/>
            <person name="Gunderson J.H."/>
            <person name="Farone M.B."/>
        </authorList>
    </citation>
    <scope>NUCLEOTIDE SEQUENCE</scope>
    <source>
        <strain evidence="3">HT99</strain>
    </source>
</reference>
<dbReference type="InterPro" id="IPR016516">
    <property type="entry name" value="UCP07580"/>
</dbReference>
<dbReference type="GO" id="GO:0016787">
    <property type="term" value="F:hydrolase activity"/>
    <property type="evidence" value="ECO:0007669"/>
    <property type="project" value="UniProtKB-KW"/>
</dbReference>
<protein>
    <submittedName>
        <fullName evidence="2 3">Metal-dependent hydrolase</fullName>
    </submittedName>
</protein>
<dbReference type="EMBL" id="LKAJ01000005">
    <property type="protein sequence ID" value="KRG21431.1"/>
    <property type="molecule type" value="Genomic_DNA"/>
</dbReference>
<keyword evidence="2" id="KW-0378">Hydrolase</keyword>
<reference evidence="3" key="3">
    <citation type="submission" date="2021-06" db="EMBL/GenBank/DDBJ databases">
        <title>Genomic Description and Analysis of Intracellular Bacteria, Candidatus Berkiella cookevillensis and Candidatus Berkiella aquae.</title>
        <authorList>
            <person name="Kidane D.T."/>
            <person name="Mehari Y.T."/>
            <person name="Rice F.C."/>
            <person name="Arivett B.A."/>
            <person name="Farone A.L."/>
            <person name="Berk S.G."/>
            <person name="Farone M.B."/>
        </authorList>
    </citation>
    <scope>NUCLEOTIDE SEQUENCE</scope>
    <source>
        <strain evidence="3">HT99</strain>
    </source>
</reference>
<organism evidence="2">
    <name type="scientific">Candidatus Berkiella aquae</name>
    <dbReference type="NCBI Taxonomy" id="295108"/>
    <lineage>
        <taxon>Bacteria</taxon>
        <taxon>Pseudomonadati</taxon>
        <taxon>Pseudomonadota</taxon>
        <taxon>Gammaproteobacteria</taxon>
        <taxon>Candidatus Berkiellales</taxon>
        <taxon>Candidatus Berkiellaceae</taxon>
        <taxon>Candidatus Berkiella</taxon>
    </lineage>
</organism>
<dbReference type="AlphaFoldDB" id="A0A0Q9YXI1"/>
<dbReference type="PANTHER" id="PTHR39456">
    <property type="entry name" value="METAL-DEPENDENT HYDROLASE"/>
    <property type="match status" value="1"/>
</dbReference>
<feature type="transmembrane region" description="Helical" evidence="1">
    <location>
        <begin position="184"/>
        <end position="206"/>
    </location>
</feature>
<accession>A0A0Q9YXI1</accession>
<dbReference type="Pfam" id="PF10118">
    <property type="entry name" value="Metal_hydrol"/>
    <property type="match status" value="1"/>
</dbReference>
<dbReference type="PATRIC" id="fig|1590043.3.peg.1639"/>
<dbReference type="Proteomes" id="UP000051497">
    <property type="component" value="Unassembled WGS sequence"/>
</dbReference>
<dbReference type="PANTHER" id="PTHR39456:SF1">
    <property type="entry name" value="METAL-DEPENDENT HYDROLASE"/>
    <property type="match status" value="1"/>
</dbReference>
<keyword evidence="1" id="KW-1133">Transmembrane helix</keyword>
<keyword evidence="1" id="KW-0812">Transmembrane</keyword>